<evidence type="ECO:0000256" key="3">
    <source>
        <dbReference type="ARBA" id="ARBA00023239"/>
    </source>
</evidence>
<protein>
    <submittedName>
        <fullName evidence="5">Putative Threonine ammonia-lyase</fullName>
    </submittedName>
</protein>
<gene>
    <name evidence="5" type="ORF">VHEMI04572</name>
</gene>
<dbReference type="PANTHER" id="PTHR48078">
    <property type="entry name" value="THREONINE DEHYDRATASE, MITOCHONDRIAL-RELATED"/>
    <property type="match status" value="1"/>
</dbReference>
<evidence type="ECO:0000259" key="4">
    <source>
        <dbReference type="Pfam" id="PF00291"/>
    </source>
</evidence>
<keyword evidence="6" id="KW-1185">Reference proteome</keyword>
<dbReference type="InterPro" id="IPR000634">
    <property type="entry name" value="Ser/Thr_deHydtase_PyrdxlP-BS"/>
</dbReference>
<dbReference type="AlphaFoldDB" id="A0A0A1T1Q3"/>
<keyword evidence="3 5" id="KW-0456">Lyase</keyword>
<evidence type="ECO:0000313" key="5">
    <source>
        <dbReference type="EMBL" id="CEJ87975.1"/>
    </source>
</evidence>
<dbReference type="GO" id="GO:0003941">
    <property type="term" value="F:L-serine ammonia-lyase activity"/>
    <property type="evidence" value="ECO:0007669"/>
    <property type="project" value="TreeGrafter"/>
</dbReference>
<dbReference type="Proteomes" id="UP000039046">
    <property type="component" value="Unassembled WGS sequence"/>
</dbReference>
<sequence length="319" mass="33476">MFTFQEAAAASVQARRRIKQHIYETPLIPARKTGQDHAAKVLFKAENFQLTGSFKLRGAMSKLSAQRQGGPLITASSGNHGIGASLAAQKLDKNLTVVLPETVITTKLDKIKSYGAKVLFHGSEAGLAEQHAQDLAKSGSYTYISPYNDPDIIAGQGTIGLEILEQCETVDNVFISMGGGGLISGIGSVIKAFSPKTMVYGVAATNSRALAASIAAGRVVVTEHLPTLAEAVSGGIDEDTITLPLATGVIDEVIECTEEEIASSMKALALDENMLVEGSAALALAGFKRVASKLAGQTTVIVLCGANFDQDVMRNILID</sequence>
<dbReference type="HOGENOM" id="CLU_021152_4_2_1"/>
<dbReference type="Pfam" id="PF00291">
    <property type="entry name" value="PALP"/>
    <property type="match status" value="1"/>
</dbReference>
<dbReference type="GO" id="GO:0006567">
    <property type="term" value="P:L-threonine catabolic process"/>
    <property type="evidence" value="ECO:0007669"/>
    <property type="project" value="TreeGrafter"/>
</dbReference>
<reference evidence="5 6" key="1">
    <citation type="journal article" date="2015" name="Genome Announc.">
        <title>Draft Genome Sequence and Gene Annotation of the Entomopathogenic Fungus Verticillium hemipterigenum.</title>
        <authorList>
            <person name="Horn F."/>
            <person name="Habel A."/>
            <person name="Scharf D.H."/>
            <person name="Dworschak J."/>
            <person name="Brakhage A.A."/>
            <person name="Guthke R."/>
            <person name="Hertweck C."/>
            <person name="Linde J."/>
        </authorList>
    </citation>
    <scope>NUCLEOTIDE SEQUENCE [LARGE SCALE GENOMIC DNA]</scope>
</reference>
<dbReference type="GO" id="GO:0009097">
    <property type="term" value="P:isoleucine biosynthetic process"/>
    <property type="evidence" value="ECO:0007669"/>
    <property type="project" value="TreeGrafter"/>
</dbReference>
<dbReference type="GO" id="GO:0004794">
    <property type="term" value="F:threonine deaminase activity"/>
    <property type="evidence" value="ECO:0007669"/>
    <property type="project" value="TreeGrafter"/>
</dbReference>
<proteinExistence type="predicted"/>
<feature type="domain" description="Tryptophan synthase beta chain-like PALP" evidence="4">
    <location>
        <begin position="18"/>
        <end position="305"/>
    </location>
</feature>
<keyword evidence="2" id="KW-0663">Pyridoxal phosphate</keyword>
<evidence type="ECO:0000313" key="6">
    <source>
        <dbReference type="Proteomes" id="UP000039046"/>
    </source>
</evidence>
<dbReference type="Gene3D" id="3.40.50.1100">
    <property type="match status" value="2"/>
</dbReference>
<dbReference type="EMBL" id="CDHN01000002">
    <property type="protein sequence ID" value="CEJ87975.1"/>
    <property type="molecule type" value="Genomic_DNA"/>
</dbReference>
<dbReference type="OrthoDB" id="7773036at2759"/>
<organism evidence="5 6">
    <name type="scientific">[Torrubiella] hemipterigena</name>
    <dbReference type="NCBI Taxonomy" id="1531966"/>
    <lineage>
        <taxon>Eukaryota</taxon>
        <taxon>Fungi</taxon>
        <taxon>Dikarya</taxon>
        <taxon>Ascomycota</taxon>
        <taxon>Pezizomycotina</taxon>
        <taxon>Sordariomycetes</taxon>
        <taxon>Hypocreomycetidae</taxon>
        <taxon>Hypocreales</taxon>
        <taxon>Clavicipitaceae</taxon>
        <taxon>Clavicipitaceae incertae sedis</taxon>
        <taxon>'Torrubiella' clade</taxon>
    </lineage>
</organism>
<dbReference type="InterPro" id="IPR050147">
    <property type="entry name" value="Ser/Thr_Dehydratase"/>
</dbReference>
<dbReference type="GO" id="GO:0030170">
    <property type="term" value="F:pyridoxal phosphate binding"/>
    <property type="evidence" value="ECO:0007669"/>
    <property type="project" value="InterPro"/>
</dbReference>
<dbReference type="STRING" id="1531966.A0A0A1T1Q3"/>
<dbReference type="PANTHER" id="PTHR48078:SF6">
    <property type="entry name" value="L-THREONINE DEHYDRATASE CATABOLIC TDCB"/>
    <property type="match status" value="1"/>
</dbReference>
<evidence type="ECO:0000256" key="1">
    <source>
        <dbReference type="ARBA" id="ARBA00001933"/>
    </source>
</evidence>
<dbReference type="GO" id="GO:0006565">
    <property type="term" value="P:L-serine catabolic process"/>
    <property type="evidence" value="ECO:0007669"/>
    <property type="project" value="TreeGrafter"/>
</dbReference>
<evidence type="ECO:0000256" key="2">
    <source>
        <dbReference type="ARBA" id="ARBA00022898"/>
    </source>
</evidence>
<name>A0A0A1T1Q3_9HYPO</name>
<accession>A0A0A1T1Q3</accession>
<comment type="cofactor">
    <cofactor evidence="1">
        <name>pyridoxal 5'-phosphate</name>
        <dbReference type="ChEBI" id="CHEBI:597326"/>
    </cofactor>
</comment>
<dbReference type="PROSITE" id="PS00165">
    <property type="entry name" value="DEHYDRATASE_SER_THR"/>
    <property type="match status" value="1"/>
</dbReference>
<dbReference type="InterPro" id="IPR001926">
    <property type="entry name" value="TrpB-like_PALP"/>
</dbReference>
<dbReference type="InterPro" id="IPR036052">
    <property type="entry name" value="TrpB-like_PALP_sf"/>
</dbReference>
<dbReference type="SUPFAM" id="SSF53686">
    <property type="entry name" value="Tryptophan synthase beta subunit-like PLP-dependent enzymes"/>
    <property type="match status" value="1"/>
</dbReference>